<keyword evidence="3" id="KW-1185">Reference proteome</keyword>
<gene>
    <name evidence="2" type="ORF">B0T20DRAFT_469849</name>
</gene>
<protein>
    <submittedName>
        <fullName evidence="2">Uncharacterized protein</fullName>
    </submittedName>
</protein>
<reference evidence="2" key="1">
    <citation type="journal article" date="2023" name="Mol. Phylogenet. Evol.">
        <title>Genome-scale phylogeny and comparative genomics of the fungal order Sordariales.</title>
        <authorList>
            <person name="Hensen N."/>
            <person name="Bonometti L."/>
            <person name="Westerberg I."/>
            <person name="Brannstrom I.O."/>
            <person name="Guillou S."/>
            <person name="Cros-Aarteil S."/>
            <person name="Calhoun S."/>
            <person name="Haridas S."/>
            <person name="Kuo A."/>
            <person name="Mondo S."/>
            <person name="Pangilinan J."/>
            <person name="Riley R."/>
            <person name="LaButti K."/>
            <person name="Andreopoulos B."/>
            <person name="Lipzen A."/>
            <person name="Chen C."/>
            <person name="Yan M."/>
            <person name="Daum C."/>
            <person name="Ng V."/>
            <person name="Clum A."/>
            <person name="Steindorff A."/>
            <person name="Ohm R.A."/>
            <person name="Martin F."/>
            <person name="Silar P."/>
            <person name="Natvig D.O."/>
            <person name="Lalanne C."/>
            <person name="Gautier V."/>
            <person name="Ament-Velasquez S.L."/>
            <person name="Kruys A."/>
            <person name="Hutchinson M.I."/>
            <person name="Powell A.J."/>
            <person name="Barry K."/>
            <person name="Miller A.N."/>
            <person name="Grigoriev I.V."/>
            <person name="Debuchy R."/>
            <person name="Gladieux P."/>
            <person name="Hiltunen Thoren M."/>
            <person name="Johannesson H."/>
        </authorList>
    </citation>
    <scope>NUCLEOTIDE SEQUENCE</scope>
    <source>
        <strain evidence="2">FGSC 1904</strain>
    </source>
</reference>
<organism evidence="2 3">
    <name type="scientific">Sordaria brevicollis</name>
    <dbReference type="NCBI Taxonomy" id="83679"/>
    <lineage>
        <taxon>Eukaryota</taxon>
        <taxon>Fungi</taxon>
        <taxon>Dikarya</taxon>
        <taxon>Ascomycota</taxon>
        <taxon>Pezizomycotina</taxon>
        <taxon>Sordariomycetes</taxon>
        <taxon>Sordariomycetidae</taxon>
        <taxon>Sordariales</taxon>
        <taxon>Sordariaceae</taxon>
        <taxon>Sordaria</taxon>
    </lineage>
</organism>
<evidence type="ECO:0000256" key="1">
    <source>
        <dbReference type="SAM" id="MobiDB-lite"/>
    </source>
</evidence>
<accession>A0AAE0PCW6</accession>
<evidence type="ECO:0000313" key="3">
    <source>
        <dbReference type="Proteomes" id="UP001281003"/>
    </source>
</evidence>
<dbReference type="AlphaFoldDB" id="A0AAE0PCW6"/>
<dbReference type="Proteomes" id="UP001281003">
    <property type="component" value="Unassembled WGS sequence"/>
</dbReference>
<reference evidence="2" key="2">
    <citation type="submission" date="2023-07" db="EMBL/GenBank/DDBJ databases">
        <authorList>
            <consortium name="Lawrence Berkeley National Laboratory"/>
            <person name="Haridas S."/>
            <person name="Hensen N."/>
            <person name="Bonometti L."/>
            <person name="Westerberg I."/>
            <person name="Brannstrom I.O."/>
            <person name="Guillou S."/>
            <person name="Cros-Aarteil S."/>
            <person name="Calhoun S."/>
            <person name="Kuo A."/>
            <person name="Mondo S."/>
            <person name="Pangilinan J."/>
            <person name="Riley R."/>
            <person name="LaButti K."/>
            <person name="Andreopoulos B."/>
            <person name="Lipzen A."/>
            <person name="Chen C."/>
            <person name="Yanf M."/>
            <person name="Daum C."/>
            <person name="Ng V."/>
            <person name="Clum A."/>
            <person name="Steindorff A."/>
            <person name="Ohm R."/>
            <person name="Martin F."/>
            <person name="Silar P."/>
            <person name="Natvig D."/>
            <person name="Lalanne C."/>
            <person name="Gautier V."/>
            <person name="Ament-velasquez S.L."/>
            <person name="Kruys A."/>
            <person name="Hutchinson M.I."/>
            <person name="Powell A.J."/>
            <person name="Barry K."/>
            <person name="Miller A.N."/>
            <person name="Grigoriev I.V."/>
            <person name="Debuchy R."/>
            <person name="Gladieux P."/>
            <person name="Thoren M.H."/>
            <person name="Johannesson H."/>
        </authorList>
    </citation>
    <scope>NUCLEOTIDE SEQUENCE</scope>
    <source>
        <strain evidence="2">FGSC 1904</strain>
    </source>
</reference>
<feature type="region of interest" description="Disordered" evidence="1">
    <location>
        <begin position="20"/>
        <end position="40"/>
    </location>
</feature>
<sequence length="283" mass="31688">MAGAWVQGATEERPFCQARKAHQYPHSKGLNPRTKPPTKRQKWCQPFLFAVGTWQAGNLVSSGPWPRPRNNHDWITAPWWFCIPSEWPHPSSWPYPNQAGRQVQSSNVEASPSRHSLFAVVQYRRPSQTPFLMIRCGHSQQRQAELQFPDSHRGMFICHKLPPSEGPIFRISLETATPTTHFEITSRTALRHTSDGGSSHAKIQCVISAMAQSLPPAVLDKFRSMASWHPACSGLSEWMASRPAVRATGRLASAAVLFLLNPFCNGKWLTKHLIVEGPASFGH</sequence>
<comment type="caution">
    <text evidence="2">The sequence shown here is derived from an EMBL/GenBank/DDBJ whole genome shotgun (WGS) entry which is preliminary data.</text>
</comment>
<proteinExistence type="predicted"/>
<dbReference type="EMBL" id="JAUTDP010000007">
    <property type="protein sequence ID" value="KAK3397517.1"/>
    <property type="molecule type" value="Genomic_DNA"/>
</dbReference>
<evidence type="ECO:0000313" key="2">
    <source>
        <dbReference type="EMBL" id="KAK3397517.1"/>
    </source>
</evidence>
<name>A0AAE0PCW6_SORBR</name>